<dbReference type="AlphaFoldDB" id="A0A9P6DMG1"/>
<keyword evidence="2" id="KW-1185">Reference proteome</keyword>
<evidence type="ECO:0000313" key="2">
    <source>
        <dbReference type="Proteomes" id="UP000886523"/>
    </source>
</evidence>
<dbReference type="OrthoDB" id="3258141at2759"/>
<organism evidence="1 2">
    <name type="scientific">Hydnum rufescens UP504</name>
    <dbReference type="NCBI Taxonomy" id="1448309"/>
    <lineage>
        <taxon>Eukaryota</taxon>
        <taxon>Fungi</taxon>
        <taxon>Dikarya</taxon>
        <taxon>Basidiomycota</taxon>
        <taxon>Agaricomycotina</taxon>
        <taxon>Agaricomycetes</taxon>
        <taxon>Cantharellales</taxon>
        <taxon>Hydnaceae</taxon>
        <taxon>Hydnum</taxon>
    </lineage>
</organism>
<name>A0A9P6DMG1_9AGAM</name>
<dbReference type="Proteomes" id="UP000886523">
    <property type="component" value="Unassembled WGS sequence"/>
</dbReference>
<reference evidence="1" key="1">
    <citation type="journal article" date="2020" name="Nat. Commun.">
        <title>Large-scale genome sequencing of mycorrhizal fungi provides insights into the early evolution of symbiotic traits.</title>
        <authorList>
            <person name="Miyauchi S."/>
            <person name="Kiss E."/>
            <person name="Kuo A."/>
            <person name="Drula E."/>
            <person name="Kohler A."/>
            <person name="Sanchez-Garcia M."/>
            <person name="Morin E."/>
            <person name="Andreopoulos B."/>
            <person name="Barry K.W."/>
            <person name="Bonito G."/>
            <person name="Buee M."/>
            <person name="Carver A."/>
            <person name="Chen C."/>
            <person name="Cichocki N."/>
            <person name="Clum A."/>
            <person name="Culley D."/>
            <person name="Crous P.W."/>
            <person name="Fauchery L."/>
            <person name="Girlanda M."/>
            <person name="Hayes R.D."/>
            <person name="Keri Z."/>
            <person name="LaButti K."/>
            <person name="Lipzen A."/>
            <person name="Lombard V."/>
            <person name="Magnuson J."/>
            <person name="Maillard F."/>
            <person name="Murat C."/>
            <person name="Nolan M."/>
            <person name="Ohm R.A."/>
            <person name="Pangilinan J."/>
            <person name="Pereira M.F."/>
            <person name="Perotto S."/>
            <person name="Peter M."/>
            <person name="Pfister S."/>
            <person name="Riley R."/>
            <person name="Sitrit Y."/>
            <person name="Stielow J.B."/>
            <person name="Szollosi G."/>
            <person name="Zifcakova L."/>
            <person name="Stursova M."/>
            <person name="Spatafora J.W."/>
            <person name="Tedersoo L."/>
            <person name="Vaario L.M."/>
            <person name="Yamada A."/>
            <person name="Yan M."/>
            <person name="Wang P."/>
            <person name="Xu J."/>
            <person name="Bruns T."/>
            <person name="Baldrian P."/>
            <person name="Vilgalys R."/>
            <person name="Dunand C."/>
            <person name="Henrissat B."/>
            <person name="Grigoriev I.V."/>
            <person name="Hibbett D."/>
            <person name="Nagy L.G."/>
            <person name="Martin F.M."/>
        </authorList>
    </citation>
    <scope>NUCLEOTIDE SEQUENCE</scope>
    <source>
        <strain evidence="1">UP504</strain>
    </source>
</reference>
<proteinExistence type="predicted"/>
<gene>
    <name evidence="1" type="ORF">BS47DRAFT_268980</name>
</gene>
<evidence type="ECO:0000313" key="1">
    <source>
        <dbReference type="EMBL" id="KAF9507921.1"/>
    </source>
</evidence>
<comment type="caution">
    <text evidence="1">The sequence shown here is derived from an EMBL/GenBank/DDBJ whole genome shotgun (WGS) entry which is preliminary data.</text>
</comment>
<dbReference type="EMBL" id="MU129069">
    <property type="protein sequence ID" value="KAF9507921.1"/>
    <property type="molecule type" value="Genomic_DNA"/>
</dbReference>
<accession>A0A9P6DMG1</accession>
<protein>
    <submittedName>
        <fullName evidence="1">Uncharacterized protein</fullName>
    </submittedName>
</protein>
<sequence length="119" mass="13095">MSRMIQHTAGWVIRVKDGCNVRISPQTPSWCLAATERTRLTHVGLNQVDPDTFFGVPVGPPHAELITYLDLAVIPEKGETPVDDFVAHRPTSVSSIAQNDILLLVQEDNRLELGEPVNA</sequence>